<name>F4L1D9_HALH1</name>
<dbReference type="OrthoDB" id="1365708at2"/>
<dbReference type="Proteomes" id="UP000008461">
    <property type="component" value="Chromosome"/>
</dbReference>
<dbReference type="RefSeq" id="WP_013768362.1">
    <property type="nucleotide sequence ID" value="NC_015510.1"/>
</dbReference>
<evidence type="ECO:0000313" key="1">
    <source>
        <dbReference type="EMBL" id="AEE53836.1"/>
    </source>
</evidence>
<dbReference type="HOGENOM" id="CLU_615061_0_0_10"/>
<dbReference type="EMBL" id="CP002691">
    <property type="protein sequence ID" value="AEE53836.1"/>
    <property type="molecule type" value="Genomic_DNA"/>
</dbReference>
<evidence type="ECO:0008006" key="3">
    <source>
        <dbReference type="Google" id="ProtNLM"/>
    </source>
</evidence>
<gene>
    <name evidence="1" type="ordered locus">Halhy_6013</name>
</gene>
<dbReference type="eggNOG" id="ENOG502ZQC8">
    <property type="taxonomic scope" value="Bacteria"/>
</dbReference>
<dbReference type="STRING" id="760192.Halhy_6013"/>
<reference key="2">
    <citation type="submission" date="2011-04" db="EMBL/GenBank/DDBJ databases">
        <title>Complete sequence of chromosome of Haliscomenobacter hydrossis DSM 1100.</title>
        <authorList>
            <consortium name="US DOE Joint Genome Institute (JGI-PGF)"/>
            <person name="Lucas S."/>
            <person name="Han J."/>
            <person name="Lapidus A."/>
            <person name="Bruce D."/>
            <person name="Goodwin L."/>
            <person name="Pitluck S."/>
            <person name="Peters L."/>
            <person name="Kyrpides N."/>
            <person name="Mavromatis K."/>
            <person name="Ivanova N."/>
            <person name="Ovchinnikova G."/>
            <person name="Pagani I."/>
            <person name="Daligault H."/>
            <person name="Detter J.C."/>
            <person name="Han C."/>
            <person name="Land M."/>
            <person name="Hauser L."/>
            <person name="Markowitz V."/>
            <person name="Cheng J.-F."/>
            <person name="Hugenholtz P."/>
            <person name="Woyke T."/>
            <person name="Wu D."/>
            <person name="Verbarg S."/>
            <person name="Frueling A."/>
            <person name="Brambilla E."/>
            <person name="Klenk H.-P."/>
            <person name="Eisen J.A."/>
        </authorList>
    </citation>
    <scope>NUCLEOTIDE SEQUENCE</scope>
    <source>
        <strain>DSM 1100</strain>
    </source>
</reference>
<proteinExistence type="predicted"/>
<dbReference type="KEGG" id="hhy:Halhy_6013"/>
<evidence type="ECO:0000313" key="2">
    <source>
        <dbReference type="Proteomes" id="UP000008461"/>
    </source>
</evidence>
<organism evidence="1 2">
    <name type="scientific">Haliscomenobacter hydrossis (strain ATCC 27775 / DSM 1100 / LMG 10767 / O)</name>
    <dbReference type="NCBI Taxonomy" id="760192"/>
    <lineage>
        <taxon>Bacteria</taxon>
        <taxon>Pseudomonadati</taxon>
        <taxon>Bacteroidota</taxon>
        <taxon>Saprospiria</taxon>
        <taxon>Saprospirales</taxon>
        <taxon>Haliscomenobacteraceae</taxon>
        <taxon>Haliscomenobacter</taxon>
    </lineage>
</organism>
<sequence>MKKNAALLVYLATIFVCRGQTPDSSNLDIKTFNSIINNQFSNLINGQSQNSIGNYASLDLKNSEVVFSGSSTSKNGHIFGINASGGISDGVLSLFNNSRFNTKISLEGHLNFLQLKNKQLTYSQDSYLQYAKKRADLEEKYELLIMAAEYENGLNSLKLTKKRTELLLSSLSELSNKETNINRKDSIAYVIALKKREASKIDSLIKMFPGKNFLIEEISNSRAIELKKIKPDLEIYGFHFKWFAIKYKVTNNSFKLFNPASSFQNQVSNSNYVSHEFKFQYNNYNWSAQPFETFFYSFGISIAVTDNLTSLQKIELSEVTEYGTANGARSSTSKYNAFVGTYQKNLQQFKIYTDYFKFLFKDNVCAIHLFPEYVATNKSVPIFNLGVGFLFAFKNLKKEEKSNINIELFYSMSDVTKNTATNLRLFERNNIGLRFSFPVSFINKN</sequence>
<keyword evidence="2" id="KW-1185">Reference proteome</keyword>
<protein>
    <recommendedName>
        <fullName evidence="3">Outer membrane protein</fullName>
    </recommendedName>
</protein>
<accession>F4L1D9</accession>
<dbReference type="AlphaFoldDB" id="F4L1D9"/>
<reference evidence="1 2" key="1">
    <citation type="journal article" date="2011" name="Stand. Genomic Sci.">
        <title>Complete genome sequence of Haliscomenobacter hydrossis type strain (O).</title>
        <authorList>
            <consortium name="US DOE Joint Genome Institute (JGI-PGF)"/>
            <person name="Daligault H."/>
            <person name="Lapidus A."/>
            <person name="Zeytun A."/>
            <person name="Nolan M."/>
            <person name="Lucas S."/>
            <person name="Del Rio T.G."/>
            <person name="Tice H."/>
            <person name="Cheng J.F."/>
            <person name="Tapia R."/>
            <person name="Han C."/>
            <person name="Goodwin L."/>
            <person name="Pitluck S."/>
            <person name="Liolios K."/>
            <person name="Pagani I."/>
            <person name="Ivanova N."/>
            <person name="Huntemann M."/>
            <person name="Mavromatis K."/>
            <person name="Mikhailova N."/>
            <person name="Pati A."/>
            <person name="Chen A."/>
            <person name="Palaniappan K."/>
            <person name="Land M."/>
            <person name="Hauser L."/>
            <person name="Brambilla E.M."/>
            <person name="Rohde M."/>
            <person name="Verbarg S."/>
            <person name="Goker M."/>
            <person name="Bristow J."/>
            <person name="Eisen J.A."/>
            <person name="Markowitz V."/>
            <person name="Hugenholtz P."/>
            <person name="Kyrpides N.C."/>
            <person name="Klenk H.P."/>
            <person name="Woyke T."/>
        </authorList>
    </citation>
    <scope>NUCLEOTIDE SEQUENCE [LARGE SCALE GENOMIC DNA]</scope>
    <source>
        <strain evidence="2">ATCC 27775 / DSM 1100 / LMG 10767 / O</strain>
    </source>
</reference>